<keyword evidence="1" id="KW-0677">Repeat</keyword>
<protein>
    <submittedName>
        <fullName evidence="4">Tetratricopeptide repeat protein</fullName>
    </submittedName>
</protein>
<dbReference type="RefSeq" id="WP_121698607.1">
    <property type="nucleotide sequence ID" value="NZ_JBCLPP010000034.1"/>
</dbReference>
<sequence>MTSGLRNILILPAAVMMLFSVLSGTAKNVAFNHRADELKADYLFMEALRHHEKDDDDAYYDLLRRAYELDPSNTDVAFYLGYYSVMIAREDSVTFQRGYDMMKSHFDSNPADFYCNYVYGSINDQLGRRDEALRVWSVMDSVFPAKPDVAYKLAEALVASQDSSNVAKSIDVYRRIEKAQGKNIPISTRKIRAYFVSQDTASIFGEVKELLASSPRSSENNVFAGDIYAMFSERDSALKYYNRACEIDPTSGLAYYSRANFYKSIDDSVSYDREVFQALKQESLELDTKLELLTGYIRALYEDPAQQPRIQELFATLLEQHPHEVAIHDLYCSYLIAIEDYEQAAEQMGYAVDIDPASEDRWRTLMSLDIQNNDFQKAVKEGVRAVRYHPQSPLINLVLGSAYTQLKEYDKGLAALNRSLEYTDSADYEAVSQVLSSIGDAYYAKGDADSAFVCYDKAIAINPSNLLALNNCAYYLAEAGKDLDKAERMSAVTIKEDPENATSLDTYAWIMFKKNNYVEAMAYIDKAIEYSPEPSEELFHHAGDIYFMNKEYEGAIEFWKKALALDPDNELLKKKVKHKAYFYE</sequence>
<dbReference type="Pfam" id="PF07719">
    <property type="entry name" value="TPR_2"/>
    <property type="match status" value="1"/>
</dbReference>
<dbReference type="Gene3D" id="1.25.40.10">
    <property type="entry name" value="Tetratricopeptide repeat domain"/>
    <property type="match status" value="4"/>
</dbReference>
<dbReference type="PROSITE" id="PS50293">
    <property type="entry name" value="TPR_REGION"/>
    <property type="match status" value="1"/>
</dbReference>
<dbReference type="PANTHER" id="PTHR12558">
    <property type="entry name" value="CELL DIVISION CYCLE 16,23,27"/>
    <property type="match status" value="1"/>
</dbReference>
<keyword evidence="2 3" id="KW-0802">TPR repeat</keyword>
<feature type="repeat" description="TPR" evidence="3">
    <location>
        <begin position="218"/>
        <end position="251"/>
    </location>
</feature>
<dbReference type="SUPFAM" id="SSF48452">
    <property type="entry name" value="TPR-like"/>
    <property type="match status" value="2"/>
</dbReference>
<evidence type="ECO:0000313" key="4">
    <source>
        <dbReference type="EMBL" id="MEY8246149.1"/>
    </source>
</evidence>
<keyword evidence="5" id="KW-1185">Reference proteome</keyword>
<comment type="caution">
    <text evidence="4">The sequence shown here is derived from an EMBL/GenBank/DDBJ whole genome shotgun (WGS) entry which is preliminary data.</text>
</comment>
<evidence type="ECO:0000313" key="5">
    <source>
        <dbReference type="Proteomes" id="UP001565200"/>
    </source>
</evidence>
<evidence type="ECO:0000256" key="3">
    <source>
        <dbReference type="PROSITE-ProRule" id="PRU00339"/>
    </source>
</evidence>
<dbReference type="PANTHER" id="PTHR12558:SF13">
    <property type="entry name" value="CELL DIVISION CYCLE PROTEIN 27 HOMOLOG"/>
    <property type="match status" value="1"/>
</dbReference>
<reference evidence="4 5" key="1">
    <citation type="submission" date="2024-03" db="EMBL/GenBank/DDBJ databases">
        <title>Mouse gut bacterial collection (mGBC) of GemPharmatech.</title>
        <authorList>
            <person name="He Y."/>
            <person name="Dong L."/>
            <person name="Wu D."/>
            <person name="Gao X."/>
            <person name="Lin Z."/>
        </authorList>
    </citation>
    <scope>NUCLEOTIDE SEQUENCE [LARGE SCALE GENOMIC DNA]</scope>
    <source>
        <strain evidence="4 5">54-13</strain>
    </source>
</reference>
<evidence type="ECO:0000256" key="2">
    <source>
        <dbReference type="ARBA" id="ARBA00022803"/>
    </source>
</evidence>
<feature type="repeat" description="TPR" evidence="3">
    <location>
        <begin position="536"/>
        <end position="569"/>
    </location>
</feature>
<proteinExistence type="predicted"/>
<dbReference type="Pfam" id="PF13424">
    <property type="entry name" value="TPR_12"/>
    <property type="match status" value="1"/>
</dbReference>
<dbReference type="InterPro" id="IPR013105">
    <property type="entry name" value="TPR_2"/>
</dbReference>
<feature type="repeat" description="TPR" evidence="3">
    <location>
        <begin position="432"/>
        <end position="465"/>
    </location>
</feature>
<accession>A0ABV4CXL8</accession>
<dbReference type="EMBL" id="JBCLPP010000034">
    <property type="protein sequence ID" value="MEY8246149.1"/>
    <property type="molecule type" value="Genomic_DNA"/>
</dbReference>
<dbReference type="SMART" id="SM00028">
    <property type="entry name" value="TPR"/>
    <property type="match status" value="5"/>
</dbReference>
<evidence type="ECO:0000256" key="1">
    <source>
        <dbReference type="ARBA" id="ARBA00022737"/>
    </source>
</evidence>
<dbReference type="InterPro" id="IPR019734">
    <property type="entry name" value="TPR_rpt"/>
</dbReference>
<dbReference type="PROSITE" id="PS50005">
    <property type="entry name" value="TPR"/>
    <property type="match status" value="3"/>
</dbReference>
<dbReference type="Proteomes" id="UP001565200">
    <property type="component" value="Unassembled WGS sequence"/>
</dbReference>
<gene>
    <name evidence="4" type="ORF">AAK873_11050</name>
</gene>
<dbReference type="InterPro" id="IPR011990">
    <property type="entry name" value="TPR-like_helical_dom_sf"/>
</dbReference>
<name>A0ABV4CXL8_9BACT</name>
<organism evidence="4 5">
    <name type="scientific">Heminiphilus faecis</name>
    <dbReference type="NCBI Taxonomy" id="2601703"/>
    <lineage>
        <taxon>Bacteria</taxon>
        <taxon>Pseudomonadati</taxon>
        <taxon>Bacteroidota</taxon>
        <taxon>Bacteroidia</taxon>
        <taxon>Bacteroidales</taxon>
        <taxon>Muribaculaceae</taxon>
        <taxon>Heminiphilus</taxon>
    </lineage>
</organism>